<proteinExistence type="predicted"/>
<dbReference type="Proteomes" id="UP001215598">
    <property type="component" value="Unassembled WGS sequence"/>
</dbReference>
<keyword evidence="2" id="KW-1185">Reference proteome</keyword>
<gene>
    <name evidence="1" type="ORF">B0H16DRAFT_1566341</name>
</gene>
<protein>
    <submittedName>
        <fullName evidence="1">Uncharacterized protein</fullName>
    </submittedName>
</protein>
<dbReference type="EMBL" id="JARKIB010000101">
    <property type="protein sequence ID" value="KAJ7740832.1"/>
    <property type="molecule type" value="Genomic_DNA"/>
</dbReference>
<dbReference type="AlphaFoldDB" id="A0AAD7N0Y3"/>
<sequence>MCWQRAGCRASWNFLFGIVVCVNGGCGRLNFLASGVVVRGVVQCQMCVIVECAAESVSVEFRDVNSLDMEGAHST</sequence>
<evidence type="ECO:0000313" key="1">
    <source>
        <dbReference type="EMBL" id="KAJ7740832.1"/>
    </source>
</evidence>
<name>A0AAD7N0Y3_9AGAR</name>
<evidence type="ECO:0000313" key="2">
    <source>
        <dbReference type="Proteomes" id="UP001215598"/>
    </source>
</evidence>
<accession>A0AAD7N0Y3</accession>
<organism evidence="1 2">
    <name type="scientific">Mycena metata</name>
    <dbReference type="NCBI Taxonomy" id="1033252"/>
    <lineage>
        <taxon>Eukaryota</taxon>
        <taxon>Fungi</taxon>
        <taxon>Dikarya</taxon>
        <taxon>Basidiomycota</taxon>
        <taxon>Agaricomycotina</taxon>
        <taxon>Agaricomycetes</taxon>
        <taxon>Agaricomycetidae</taxon>
        <taxon>Agaricales</taxon>
        <taxon>Marasmiineae</taxon>
        <taxon>Mycenaceae</taxon>
        <taxon>Mycena</taxon>
    </lineage>
</organism>
<comment type="caution">
    <text evidence="1">The sequence shown here is derived from an EMBL/GenBank/DDBJ whole genome shotgun (WGS) entry which is preliminary data.</text>
</comment>
<reference evidence="1" key="1">
    <citation type="submission" date="2023-03" db="EMBL/GenBank/DDBJ databases">
        <title>Massive genome expansion in bonnet fungi (Mycena s.s.) driven by repeated elements and novel gene families across ecological guilds.</title>
        <authorList>
            <consortium name="Lawrence Berkeley National Laboratory"/>
            <person name="Harder C.B."/>
            <person name="Miyauchi S."/>
            <person name="Viragh M."/>
            <person name="Kuo A."/>
            <person name="Thoen E."/>
            <person name="Andreopoulos B."/>
            <person name="Lu D."/>
            <person name="Skrede I."/>
            <person name="Drula E."/>
            <person name="Henrissat B."/>
            <person name="Morin E."/>
            <person name="Kohler A."/>
            <person name="Barry K."/>
            <person name="LaButti K."/>
            <person name="Morin E."/>
            <person name="Salamov A."/>
            <person name="Lipzen A."/>
            <person name="Mereny Z."/>
            <person name="Hegedus B."/>
            <person name="Baldrian P."/>
            <person name="Stursova M."/>
            <person name="Weitz H."/>
            <person name="Taylor A."/>
            <person name="Grigoriev I.V."/>
            <person name="Nagy L.G."/>
            <person name="Martin F."/>
            <person name="Kauserud H."/>
        </authorList>
    </citation>
    <scope>NUCLEOTIDE SEQUENCE</scope>
    <source>
        <strain evidence="1">CBHHK182m</strain>
    </source>
</reference>